<organism evidence="2 3">
    <name type="scientific">Anas platyrhynchos</name>
    <name type="common">Mallard</name>
    <name type="synonym">Anas boschas</name>
    <dbReference type="NCBI Taxonomy" id="8839"/>
    <lineage>
        <taxon>Eukaryota</taxon>
        <taxon>Metazoa</taxon>
        <taxon>Chordata</taxon>
        <taxon>Craniata</taxon>
        <taxon>Vertebrata</taxon>
        <taxon>Euteleostomi</taxon>
        <taxon>Archelosauria</taxon>
        <taxon>Archosauria</taxon>
        <taxon>Dinosauria</taxon>
        <taxon>Saurischia</taxon>
        <taxon>Theropoda</taxon>
        <taxon>Coelurosauria</taxon>
        <taxon>Aves</taxon>
        <taxon>Neognathae</taxon>
        <taxon>Galloanserae</taxon>
        <taxon>Anseriformes</taxon>
        <taxon>Anatidae</taxon>
        <taxon>Anatinae</taxon>
        <taxon>Anas</taxon>
    </lineage>
</organism>
<evidence type="ECO:0000313" key="2">
    <source>
        <dbReference type="EMBL" id="EOA96162.1"/>
    </source>
</evidence>
<feature type="compositionally biased region" description="Polar residues" evidence="1">
    <location>
        <begin position="1"/>
        <end position="14"/>
    </location>
</feature>
<proteinExistence type="predicted"/>
<dbReference type="EMBL" id="KB744072">
    <property type="protein sequence ID" value="EOA96162.1"/>
    <property type="molecule type" value="Genomic_DNA"/>
</dbReference>
<feature type="region of interest" description="Disordered" evidence="1">
    <location>
        <begin position="75"/>
        <end position="116"/>
    </location>
</feature>
<feature type="region of interest" description="Disordered" evidence="1">
    <location>
        <begin position="1"/>
        <end position="39"/>
    </location>
</feature>
<feature type="compositionally biased region" description="Polar residues" evidence="1">
    <location>
        <begin position="93"/>
        <end position="116"/>
    </location>
</feature>
<feature type="compositionally biased region" description="Polar residues" evidence="1">
    <location>
        <begin position="26"/>
        <end position="38"/>
    </location>
</feature>
<dbReference type="Proteomes" id="UP000296049">
    <property type="component" value="Unassembled WGS sequence"/>
</dbReference>
<accession>R0L773</accession>
<name>R0L773_ANAPL</name>
<keyword evidence="3" id="KW-1185">Reference proteome</keyword>
<evidence type="ECO:0000313" key="3">
    <source>
        <dbReference type="Proteomes" id="UP000296049"/>
    </source>
</evidence>
<gene>
    <name evidence="2" type="ORF">Anapl_07596</name>
</gene>
<evidence type="ECO:0000256" key="1">
    <source>
        <dbReference type="SAM" id="MobiDB-lite"/>
    </source>
</evidence>
<sequence length="140" mass="14756">MKQVTLPLQSTTGEPISASHTRRSDSSAGWHSSISTLLRTGPWGPGEPCCMHGSNMWPSGDPFAAGIAGRNRKCQAGSEAMSGQPSYDRLHQALQSKGQVASSGQPPRSAPNQCSEQQRSALGILRIPSVLEVICSVTSP</sequence>
<reference evidence="3" key="1">
    <citation type="journal article" date="2013" name="Nat. Genet.">
        <title>The duck genome and transcriptome provide insight into an avian influenza virus reservoir species.</title>
        <authorList>
            <person name="Huang Y."/>
            <person name="Li Y."/>
            <person name="Burt D.W."/>
            <person name="Chen H."/>
            <person name="Zhang Y."/>
            <person name="Qian W."/>
            <person name="Kim H."/>
            <person name="Gan S."/>
            <person name="Zhao Y."/>
            <person name="Li J."/>
            <person name="Yi K."/>
            <person name="Feng H."/>
            <person name="Zhu P."/>
            <person name="Li B."/>
            <person name="Liu Q."/>
            <person name="Fairley S."/>
            <person name="Magor K.E."/>
            <person name="Du Z."/>
            <person name="Hu X."/>
            <person name="Goodman L."/>
            <person name="Tafer H."/>
            <person name="Vignal A."/>
            <person name="Lee T."/>
            <person name="Kim K.W."/>
            <person name="Sheng Z."/>
            <person name="An Y."/>
            <person name="Searle S."/>
            <person name="Herrero J."/>
            <person name="Groenen M.A."/>
            <person name="Crooijmans R.P."/>
            <person name="Faraut T."/>
            <person name="Cai Q."/>
            <person name="Webster R.G."/>
            <person name="Aldridge J.R."/>
            <person name="Warren W.C."/>
            <person name="Bartschat S."/>
            <person name="Kehr S."/>
            <person name="Marz M."/>
            <person name="Stadler P.F."/>
            <person name="Smith J."/>
            <person name="Kraus R.H."/>
            <person name="Zhao Y."/>
            <person name="Ren L."/>
            <person name="Fei J."/>
            <person name="Morisson M."/>
            <person name="Kaiser P."/>
            <person name="Griffin D.K."/>
            <person name="Rao M."/>
            <person name="Pitel F."/>
            <person name="Wang J."/>
            <person name="Li N."/>
        </authorList>
    </citation>
    <scope>NUCLEOTIDE SEQUENCE [LARGE SCALE GENOMIC DNA]</scope>
</reference>
<dbReference type="AlphaFoldDB" id="R0L773"/>
<protein>
    <submittedName>
        <fullName evidence="2">Uncharacterized protein</fullName>
    </submittedName>
</protein>